<dbReference type="Gene3D" id="2.40.30.110">
    <property type="entry name" value="Aminomethyltransferase beta-barrel domains"/>
    <property type="match status" value="1"/>
</dbReference>
<evidence type="ECO:0000256" key="1">
    <source>
        <dbReference type="ARBA" id="ARBA00008609"/>
    </source>
</evidence>
<keyword evidence="4 9" id="KW-0808">Transferase</keyword>
<evidence type="ECO:0000256" key="5">
    <source>
        <dbReference type="ARBA" id="ARBA00031395"/>
    </source>
</evidence>
<comment type="similarity">
    <text evidence="1">Belongs to the GcvT family.</text>
</comment>
<dbReference type="InterPro" id="IPR013977">
    <property type="entry name" value="GcvT_C"/>
</dbReference>
<dbReference type="Gene3D" id="4.10.1250.10">
    <property type="entry name" value="Aminomethyltransferase fragment"/>
    <property type="match status" value="1"/>
</dbReference>
<dbReference type="InterPro" id="IPR029043">
    <property type="entry name" value="GcvT/YgfZ_C"/>
</dbReference>
<accession>A0ABN8EDU7</accession>
<dbReference type="EMBL" id="CAKLPX010000001">
    <property type="protein sequence ID" value="CAH0990154.1"/>
    <property type="molecule type" value="Genomic_DNA"/>
</dbReference>
<evidence type="ECO:0000259" key="7">
    <source>
        <dbReference type="Pfam" id="PF01571"/>
    </source>
</evidence>
<dbReference type="InterPro" id="IPR027266">
    <property type="entry name" value="TrmE/GcvT-like"/>
</dbReference>
<evidence type="ECO:0000313" key="10">
    <source>
        <dbReference type="Proteomes" id="UP000838100"/>
    </source>
</evidence>
<organism evidence="9 10">
    <name type="scientific">Sinobacterium norvegicum</name>
    <dbReference type="NCBI Taxonomy" id="1641715"/>
    <lineage>
        <taxon>Bacteria</taxon>
        <taxon>Pseudomonadati</taxon>
        <taxon>Pseudomonadota</taxon>
        <taxon>Gammaproteobacteria</taxon>
        <taxon>Cellvibrionales</taxon>
        <taxon>Spongiibacteraceae</taxon>
        <taxon>Sinobacterium</taxon>
    </lineage>
</organism>
<keyword evidence="3" id="KW-0032">Aminotransferase</keyword>
<evidence type="ECO:0000256" key="6">
    <source>
        <dbReference type="ARBA" id="ARBA00047665"/>
    </source>
</evidence>
<dbReference type="Pfam" id="PF01571">
    <property type="entry name" value="GCV_T"/>
    <property type="match status" value="1"/>
</dbReference>
<dbReference type="Gene3D" id="3.30.70.1400">
    <property type="entry name" value="Aminomethyltransferase beta-barrel domains"/>
    <property type="match status" value="1"/>
</dbReference>
<gene>
    <name evidence="9" type="primary">gcvT_1</name>
    <name evidence="9" type="ORF">SIN8267_00239</name>
</gene>
<name>A0ABN8EDU7_9GAMM</name>
<comment type="caution">
    <text evidence="9">The sequence shown here is derived from an EMBL/GenBank/DDBJ whole genome shotgun (WGS) entry which is preliminary data.</text>
</comment>
<dbReference type="NCBIfam" id="NF001567">
    <property type="entry name" value="PRK00389.1"/>
    <property type="match status" value="1"/>
</dbReference>
<evidence type="ECO:0000256" key="2">
    <source>
        <dbReference type="ARBA" id="ARBA00012616"/>
    </source>
</evidence>
<evidence type="ECO:0000313" key="9">
    <source>
        <dbReference type="EMBL" id="CAH0990154.1"/>
    </source>
</evidence>
<feature type="domain" description="GCVT N-terminal" evidence="7">
    <location>
        <begin position="11"/>
        <end position="258"/>
    </location>
</feature>
<dbReference type="Proteomes" id="UP000838100">
    <property type="component" value="Unassembled WGS sequence"/>
</dbReference>
<dbReference type="NCBIfam" id="TIGR00528">
    <property type="entry name" value="gcvT"/>
    <property type="match status" value="1"/>
</dbReference>
<dbReference type="InterPro" id="IPR006223">
    <property type="entry name" value="GcvT"/>
</dbReference>
<evidence type="ECO:0000259" key="8">
    <source>
        <dbReference type="Pfam" id="PF08669"/>
    </source>
</evidence>
<dbReference type="Pfam" id="PF08669">
    <property type="entry name" value="GCV_T_C"/>
    <property type="match status" value="1"/>
</dbReference>
<proteinExistence type="inferred from homology"/>
<dbReference type="PANTHER" id="PTHR43757">
    <property type="entry name" value="AMINOMETHYLTRANSFERASE"/>
    <property type="match status" value="1"/>
</dbReference>
<feature type="domain" description="Aminomethyltransferase C-terminal" evidence="8">
    <location>
        <begin position="285"/>
        <end position="363"/>
    </location>
</feature>
<keyword evidence="10" id="KW-1185">Reference proteome</keyword>
<dbReference type="InterPro" id="IPR006222">
    <property type="entry name" value="GCVT_N"/>
</dbReference>
<dbReference type="EC" id="2.1.2.10" evidence="2"/>
<sequence length="370" mass="39526">MSDECLNTPLSQLHIELGAKMVPFAGYNMPVQYPLGVKKEHLHTRQQAGLFDVSHMGQIKLTGSGAAAALETIVPVDIIGLKPGQQRYAFFTNEQGGILDDLMVCAVNDGLLVVVNAACKHQDLALITAAMPDSVKVDVVDRALIALQGPKAVEVLSRFNPAISDMVFMDGGYFELMGEQCFVTRSGYTGEDGCEISVSNELIVAFAKALLAEEEVEAIGLGARDSLRLEAGLCLYGHDLNAETTPVEGALLWGISKNRRKDGERAGGFPGANVIFSQIEQGVTRKRVGLLPTGKAPIREGVELYDGHDVLIGKVTSGGFGASLGKAVAMGFVTFDNAAIGTEVFALLRGKKVPVIVSKTPFVPQRYYRG</sequence>
<dbReference type="InterPro" id="IPR028896">
    <property type="entry name" value="GcvT/YgfZ/DmdA"/>
</dbReference>
<dbReference type="GO" id="GO:0004047">
    <property type="term" value="F:aminomethyltransferase activity"/>
    <property type="evidence" value="ECO:0007669"/>
    <property type="project" value="UniProtKB-EC"/>
</dbReference>
<dbReference type="NCBIfam" id="NF010093">
    <property type="entry name" value="PRK13579.1"/>
    <property type="match status" value="1"/>
</dbReference>
<reference evidence="9" key="1">
    <citation type="submission" date="2021-12" db="EMBL/GenBank/DDBJ databases">
        <authorList>
            <person name="Rodrigo-Torres L."/>
            <person name="Arahal R. D."/>
            <person name="Lucena T."/>
        </authorList>
    </citation>
    <scope>NUCLEOTIDE SEQUENCE</scope>
    <source>
        <strain evidence="9">CECT 8267</strain>
    </source>
</reference>
<dbReference type="SUPFAM" id="SSF103025">
    <property type="entry name" value="Folate-binding domain"/>
    <property type="match status" value="1"/>
</dbReference>
<protein>
    <recommendedName>
        <fullName evidence="2">aminomethyltransferase</fullName>
        <ecNumber evidence="2">2.1.2.10</ecNumber>
    </recommendedName>
    <alternativeName>
        <fullName evidence="5">Glycine cleavage system T protein</fullName>
    </alternativeName>
</protein>
<comment type="catalytic activity">
    <reaction evidence="6">
        <text>N(6)-[(R)-S(8)-aminomethyldihydrolipoyl]-L-lysyl-[protein] + (6S)-5,6,7,8-tetrahydrofolate = N(6)-[(R)-dihydrolipoyl]-L-lysyl-[protein] + (6R)-5,10-methylene-5,6,7,8-tetrahydrofolate + NH4(+)</text>
        <dbReference type="Rhea" id="RHEA:16945"/>
        <dbReference type="Rhea" id="RHEA-COMP:10475"/>
        <dbReference type="Rhea" id="RHEA-COMP:10492"/>
        <dbReference type="ChEBI" id="CHEBI:15636"/>
        <dbReference type="ChEBI" id="CHEBI:28938"/>
        <dbReference type="ChEBI" id="CHEBI:57453"/>
        <dbReference type="ChEBI" id="CHEBI:83100"/>
        <dbReference type="ChEBI" id="CHEBI:83143"/>
        <dbReference type="EC" id="2.1.2.10"/>
    </reaction>
</comment>
<dbReference type="Gene3D" id="3.30.1360.120">
    <property type="entry name" value="Probable tRNA modification gtpase trme, domain 1"/>
    <property type="match status" value="1"/>
</dbReference>
<dbReference type="PIRSF" id="PIRSF006487">
    <property type="entry name" value="GcvT"/>
    <property type="match status" value="1"/>
</dbReference>
<dbReference type="RefSeq" id="WP_237442844.1">
    <property type="nucleotide sequence ID" value="NZ_CAKLPX010000001.1"/>
</dbReference>
<dbReference type="SUPFAM" id="SSF101790">
    <property type="entry name" value="Aminomethyltransferase beta-barrel domain"/>
    <property type="match status" value="1"/>
</dbReference>
<evidence type="ECO:0000256" key="4">
    <source>
        <dbReference type="ARBA" id="ARBA00022679"/>
    </source>
</evidence>
<evidence type="ECO:0000256" key="3">
    <source>
        <dbReference type="ARBA" id="ARBA00022576"/>
    </source>
</evidence>
<dbReference type="PANTHER" id="PTHR43757:SF2">
    <property type="entry name" value="AMINOMETHYLTRANSFERASE, MITOCHONDRIAL"/>
    <property type="match status" value="1"/>
</dbReference>